<gene>
    <name evidence="1" type="ORF">N5J11_22380</name>
</gene>
<comment type="caution">
    <text evidence="1">The sequence shown here is derived from an EMBL/GenBank/DDBJ whole genome shotgun (WGS) entry which is preliminary data.</text>
</comment>
<proteinExistence type="predicted"/>
<dbReference type="RefSeq" id="WP_279534976.1">
    <property type="nucleotide sequence ID" value="NZ_CP104579.1"/>
</dbReference>
<protein>
    <submittedName>
        <fullName evidence="1">Uncharacterized protein</fullName>
    </submittedName>
</protein>
<evidence type="ECO:0000313" key="2">
    <source>
        <dbReference type="Proteomes" id="UP001161697"/>
    </source>
</evidence>
<accession>A0AA42QDP4</accession>
<dbReference type="AlphaFoldDB" id="A0AA42QDP4"/>
<sequence length="69" mass="7590">MSMSQSHAVKLINAQAAGITLARAVELLDEARRFVGQSSSVRAMDLSQEIIAFTARYRQTFDSDDSPQT</sequence>
<evidence type="ECO:0000313" key="1">
    <source>
        <dbReference type="EMBL" id="MDH1341857.1"/>
    </source>
</evidence>
<name>A0AA42QDP4_ECTOL</name>
<dbReference type="Proteomes" id="UP001161697">
    <property type="component" value="Unassembled WGS sequence"/>
</dbReference>
<organism evidence="1 2">
    <name type="scientific">Ectopseudomonas oleovorans</name>
    <name type="common">Pseudomonas oleovorans</name>
    <dbReference type="NCBI Taxonomy" id="301"/>
    <lineage>
        <taxon>Bacteria</taxon>
        <taxon>Pseudomonadati</taxon>
        <taxon>Pseudomonadota</taxon>
        <taxon>Gammaproteobacteria</taxon>
        <taxon>Pseudomonadales</taxon>
        <taxon>Pseudomonadaceae</taxon>
        <taxon>Ectopseudomonas</taxon>
    </lineage>
</organism>
<dbReference type="EMBL" id="JAOCJE010000002">
    <property type="protein sequence ID" value="MDH1341857.1"/>
    <property type="molecule type" value="Genomic_DNA"/>
</dbReference>
<reference evidence="1" key="1">
    <citation type="submission" date="2022-09" db="EMBL/GenBank/DDBJ databases">
        <title>Intensive care unit water sources are persistently colonized with multi-drug resistant bacteria and are the site of extensive horizontal gene transfer of antibiotic resistance genes.</title>
        <authorList>
            <person name="Diorio-Toth L."/>
        </authorList>
    </citation>
    <scope>NUCLEOTIDE SEQUENCE</scope>
    <source>
        <strain evidence="1">GD03704</strain>
    </source>
</reference>